<dbReference type="STRING" id="1429867.A0A0G4PJ24"/>
<dbReference type="PIRSF" id="PIRSF016184">
    <property type="entry name" value="PhzC_PhzF"/>
    <property type="match status" value="1"/>
</dbReference>
<dbReference type="PANTHER" id="PTHR13774:SF32">
    <property type="entry name" value="ANTISENSE-ENHANCING SEQUENCE 1"/>
    <property type="match status" value="1"/>
</dbReference>
<dbReference type="Proteomes" id="UP000053732">
    <property type="component" value="Unassembled WGS sequence"/>
</dbReference>
<organism evidence="2 3">
    <name type="scientific">Penicillium camemberti (strain FM 013)</name>
    <dbReference type="NCBI Taxonomy" id="1429867"/>
    <lineage>
        <taxon>Eukaryota</taxon>
        <taxon>Fungi</taxon>
        <taxon>Dikarya</taxon>
        <taxon>Ascomycota</taxon>
        <taxon>Pezizomycotina</taxon>
        <taxon>Eurotiomycetes</taxon>
        <taxon>Eurotiomycetidae</taxon>
        <taxon>Eurotiales</taxon>
        <taxon>Aspergillaceae</taxon>
        <taxon>Penicillium</taxon>
    </lineage>
</organism>
<evidence type="ECO:0000313" key="2">
    <source>
        <dbReference type="EMBL" id="CRL26193.1"/>
    </source>
</evidence>
<evidence type="ECO:0000313" key="3">
    <source>
        <dbReference type="Proteomes" id="UP000053732"/>
    </source>
</evidence>
<name>A0A0G4PJ24_PENC3</name>
<dbReference type="PANTHER" id="PTHR13774">
    <property type="entry name" value="PHENAZINE BIOSYNTHESIS PROTEIN"/>
    <property type="match status" value="1"/>
</dbReference>
<dbReference type="GO" id="GO:0016853">
    <property type="term" value="F:isomerase activity"/>
    <property type="evidence" value="ECO:0007669"/>
    <property type="project" value="TreeGrafter"/>
</dbReference>
<accession>A0A0G4PJ24</accession>
<dbReference type="NCBIfam" id="TIGR00654">
    <property type="entry name" value="PhzF_family"/>
    <property type="match status" value="1"/>
</dbReference>
<reference evidence="2 3" key="1">
    <citation type="journal article" date="2014" name="Nat. Commun.">
        <title>Multiple recent horizontal transfers of a large genomic region in cheese making fungi.</title>
        <authorList>
            <person name="Cheeseman K."/>
            <person name="Ropars J."/>
            <person name="Renault P."/>
            <person name="Dupont J."/>
            <person name="Gouzy J."/>
            <person name="Branca A."/>
            <person name="Abraham A.L."/>
            <person name="Ceppi M."/>
            <person name="Conseiller E."/>
            <person name="Debuchy R."/>
            <person name="Malagnac F."/>
            <person name="Goarin A."/>
            <person name="Silar P."/>
            <person name="Lacoste S."/>
            <person name="Sallet E."/>
            <person name="Bensimon A."/>
            <person name="Giraud T."/>
            <person name="Brygoo Y."/>
        </authorList>
    </citation>
    <scope>NUCLEOTIDE SEQUENCE [LARGE SCALE GENOMIC DNA]</scope>
    <source>
        <strain evidence="3">FM 013</strain>
    </source>
</reference>
<dbReference type="Gene3D" id="3.10.310.10">
    <property type="entry name" value="Diaminopimelate Epimerase, Chain A, domain 1"/>
    <property type="match status" value="2"/>
</dbReference>
<dbReference type="GO" id="GO:0005737">
    <property type="term" value="C:cytoplasm"/>
    <property type="evidence" value="ECO:0007669"/>
    <property type="project" value="TreeGrafter"/>
</dbReference>
<keyword evidence="3" id="KW-1185">Reference proteome</keyword>
<sequence>MSGQKAPYVTLDVFTSQRFKGNPVAIVKLSDVKLSQEQKQQIAKEFNFSETVFLHPATGDGNPQVDIFTPVNEMEFAGHPIIGAGHFLFRQVLADTPNRSNALIVTTKAGPVPISYDPANEVVSAEVPHNIHIHQQGATSSHILPVQPSLKGVSDLQGLAETSPVVSVVKGVTYALVDLTERSDIFANIVPGGSPDLDLDEGWSPSFTGIMYHRHLGSRTEGDLVIWDLRVRMIAIDLEDPACGSGGCSLGAYLALSNGQKGRNHRFCIDQGIEMGRDSHIIVDVLLDEDRKKVSTIKLAGHAAFVAEGNIFVD</sequence>
<protein>
    <submittedName>
        <fullName evidence="2">Phenazine biosynthesis PhzC/PhzF protein</fullName>
    </submittedName>
</protein>
<gene>
    <name evidence="2" type="ORF">PCAMFM013_S017g000176</name>
</gene>
<evidence type="ECO:0000256" key="1">
    <source>
        <dbReference type="PIRSR" id="PIRSR016184-1"/>
    </source>
</evidence>
<dbReference type="SUPFAM" id="SSF54506">
    <property type="entry name" value="Diaminopimelate epimerase-like"/>
    <property type="match status" value="1"/>
</dbReference>
<proteinExistence type="predicted"/>
<dbReference type="InterPro" id="IPR003719">
    <property type="entry name" value="Phenazine_PhzF-like"/>
</dbReference>
<dbReference type="EMBL" id="HG793150">
    <property type="protein sequence ID" value="CRL26193.1"/>
    <property type="molecule type" value="Genomic_DNA"/>
</dbReference>
<feature type="active site" evidence="1">
    <location>
        <position position="50"/>
    </location>
</feature>
<dbReference type="AlphaFoldDB" id="A0A0G4PJ24"/>
<dbReference type="Pfam" id="PF02567">
    <property type="entry name" value="PhzC-PhzF"/>
    <property type="match status" value="1"/>
</dbReference>